<comment type="subunit">
    <text evidence="3">Forms a 24-polypeptide structural core with octahedral symmetry.</text>
</comment>
<feature type="domain" description="Peripheral subunit-binding (PSBD)" evidence="10">
    <location>
        <begin position="131"/>
        <end position="171"/>
    </location>
</feature>
<comment type="caution">
    <text evidence="11">The sequence shown here is derived from an EMBL/GenBank/DDBJ whole genome shotgun (WGS) entry which is preliminary data.</text>
</comment>
<keyword evidence="6 7" id="KW-0012">Acyltransferase</keyword>
<accession>A0ABV7JNB1</accession>
<feature type="domain" description="Lipoyl-binding" evidence="9">
    <location>
        <begin position="3"/>
        <end position="78"/>
    </location>
</feature>
<evidence type="ECO:0000256" key="6">
    <source>
        <dbReference type="ARBA" id="ARBA00023315"/>
    </source>
</evidence>
<dbReference type="RefSeq" id="WP_379021864.1">
    <property type="nucleotide sequence ID" value="NZ_JBHRTA010000030.1"/>
</dbReference>
<dbReference type="InterPro" id="IPR023213">
    <property type="entry name" value="CAT-like_dom_sf"/>
</dbReference>
<dbReference type="Pfam" id="PF00198">
    <property type="entry name" value="2-oxoacid_dh"/>
    <property type="match status" value="1"/>
</dbReference>
<dbReference type="EMBL" id="JBHRTA010000030">
    <property type="protein sequence ID" value="MFC3197813.1"/>
    <property type="molecule type" value="Genomic_DNA"/>
</dbReference>
<feature type="compositionally biased region" description="Basic and acidic residues" evidence="8">
    <location>
        <begin position="115"/>
        <end position="128"/>
    </location>
</feature>
<evidence type="ECO:0000256" key="1">
    <source>
        <dbReference type="ARBA" id="ARBA00001938"/>
    </source>
</evidence>
<name>A0ABV7JNB1_9SPHI</name>
<evidence type="ECO:0000313" key="12">
    <source>
        <dbReference type="Proteomes" id="UP001595526"/>
    </source>
</evidence>
<reference evidence="12" key="1">
    <citation type="journal article" date="2019" name="Int. J. Syst. Evol. Microbiol.">
        <title>The Global Catalogue of Microorganisms (GCM) 10K type strain sequencing project: providing services to taxonomists for standard genome sequencing and annotation.</title>
        <authorList>
            <consortium name="The Broad Institute Genomics Platform"/>
            <consortium name="The Broad Institute Genome Sequencing Center for Infectious Disease"/>
            <person name="Wu L."/>
            <person name="Ma J."/>
        </authorList>
    </citation>
    <scope>NUCLEOTIDE SEQUENCE [LARGE SCALE GENOMIC DNA]</scope>
    <source>
        <strain evidence="12">KCTC 52416</strain>
    </source>
</reference>
<keyword evidence="5 7" id="KW-0450">Lipoyl</keyword>
<dbReference type="Gene3D" id="2.40.50.100">
    <property type="match status" value="1"/>
</dbReference>
<evidence type="ECO:0000256" key="2">
    <source>
        <dbReference type="ARBA" id="ARBA00007317"/>
    </source>
</evidence>
<feature type="region of interest" description="Disordered" evidence="8">
    <location>
        <begin position="85"/>
        <end position="106"/>
    </location>
</feature>
<dbReference type="InterPro" id="IPR001078">
    <property type="entry name" value="2-oxoacid_DH_actylTfrase"/>
</dbReference>
<dbReference type="InterPro" id="IPR011053">
    <property type="entry name" value="Single_hybrid_motif"/>
</dbReference>
<dbReference type="CDD" id="cd06849">
    <property type="entry name" value="lipoyl_domain"/>
    <property type="match status" value="1"/>
</dbReference>
<comment type="cofactor">
    <cofactor evidence="1 7">
        <name>(R)-lipoate</name>
        <dbReference type="ChEBI" id="CHEBI:83088"/>
    </cofactor>
</comment>
<dbReference type="SUPFAM" id="SSF51230">
    <property type="entry name" value="Single hybrid motif"/>
    <property type="match status" value="1"/>
</dbReference>
<dbReference type="PROSITE" id="PS00189">
    <property type="entry name" value="LIPOYL"/>
    <property type="match status" value="1"/>
</dbReference>
<evidence type="ECO:0000256" key="3">
    <source>
        <dbReference type="ARBA" id="ARBA00011484"/>
    </source>
</evidence>
<dbReference type="PROSITE" id="PS51826">
    <property type="entry name" value="PSBD"/>
    <property type="match status" value="1"/>
</dbReference>
<dbReference type="GO" id="GO:0016746">
    <property type="term" value="F:acyltransferase activity"/>
    <property type="evidence" value="ECO:0007669"/>
    <property type="project" value="UniProtKB-KW"/>
</dbReference>
<dbReference type="PANTHER" id="PTHR43178:SF5">
    <property type="entry name" value="LIPOAMIDE ACYLTRANSFERASE COMPONENT OF BRANCHED-CHAIN ALPHA-KETO ACID DEHYDROGENASE COMPLEX, MITOCHONDRIAL"/>
    <property type="match status" value="1"/>
</dbReference>
<evidence type="ECO:0000259" key="10">
    <source>
        <dbReference type="PROSITE" id="PS51826"/>
    </source>
</evidence>
<keyword evidence="12" id="KW-1185">Reference proteome</keyword>
<comment type="similarity">
    <text evidence="2 7">Belongs to the 2-oxoacid dehydrogenase family.</text>
</comment>
<sequence length="457" mass="49862">MATYNLQLPRMGESVSEATVVKWLKQPGERIEEDEPVLEIATDKVDSDVPSPVSGVLKEQLFAENSIAQVGDVIAFIEVAGENNTSAVEPPSHASEPIGNQETAINDIPGIGQLTDRETEQSTKKGTESRFYSPLVKNIATEEGITPEELERIPGTGVEGRVTKQDIFQYLEARASKPDDSAHQTTKGAKPPVSEAGREVAQPMIPKAEKFVAAPPAAAISPQDEIIEMDRMRRLIADHMVRSVQTSPHVCSFVEADVTTLVNWRNKVKDAYEKREGEKITFTPIFIEAVSKALKDFPMVNVSVNGTQIIKKRNINIGMAAALPSGNLIVPVIRNADQLSLVGLSKAVNDLANRARGNKLQPDDTQGGTFTLTNIGAFGNIMGTPIINQPQVAILAVGTITKKPAVIETEYGDMIGIRHMMYLSLSYDHRVVDGALGGRFVKRVADYLENWDVNREI</sequence>
<evidence type="ECO:0000313" key="11">
    <source>
        <dbReference type="EMBL" id="MFC3197813.1"/>
    </source>
</evidence>
<dbReference type="SUPFAM" id="SSF47005">
    <property type="entry name" value="Peripheral subunit-binding domain of 2-oxo acid dehydrogenase complex"/>
    <property type="match status" value="1"/>
</dbReference>
<dbReference type="InterPro" id="IPR000089">
    <property type="entry name" value="Biotin_lipoyl"/>
</dbReference>
<keyword evidence="4 7" id="KW-0808">Transferase</keyword>
<dbReference type="EC" id="2.3.1.-" evidence="7"/>
<dbReference type="Gene3D" id="4.10.320.10">
    <property type="entry name" value="E3-binding domain"/>
    <property type="match status" value="1"/>
</dbReference>
<evidence type="ECO:0000259" key="9">
    <source>
        <dbReference type="PROSITE" id="PS50968"/>
    </source>
</evidence>
<dbReference type="PANTHER" id="PTHR43178">
    <property type="entry name" value="DIHYDROLIPOAMIDE ACETYLTRANSFERASE COMPONENT OF PYRUVATE DEHYDROGENASE COMPLEX"/>
    <property type="match status" value="1"/>
</dbReference>
<dbReference type="Proteomes" id="UP001595526">
    <property type="component" value="Unassembled WGS sequence"/>
</dbReference>
<feature type="region of interest" description="Disordered" evidence="8">
    <location>
        <begin position="111"/>
        <end position="130"/>
    </location>
</feature>
<dbReference type="SUPFAM" id="SSF52777">
    <property type="entry name" value="CoA-dependent acyltransferases"/>
    <property type="match status" value="1"/>
</dbReference>
<dbReference type="Gene3D" id="3.30.559.10">
    <property type="entry name" value="Chloramphenicol acetyltransferase-like domain"/>
    <property type="match status" value="1"/>
</dbReference>
<dbReference type="InterPro" id="IPR004167">
    <property type="entry name" value="PSBD"/>
</dbReference>
<evidence type="ECO:0000256" key="4">
    <source>
        <dbReference type="ARBA" id="ARBA00022679"/>
    </source>
</evidence>
<dbReference type="Pfam" id="PF02817">
    <property type="entry name" value="E3_binding"/>
    <property type="match status" value="1"/>
</dbReference>
<dbReference type="InterPro" id="IPR003016">
    <property type="entry name" value="2-oxoA_DH_lipoyl-BS"/>
</dbReference>
<dbReference type="InterPro" id="IPR036625">
    <property type="entry name" value="E3-bd_dom_sf"/>
</dbReference>
<proteinExistence type="inferred from homology"/>
<evidence type="ECO:0000256" key="7">
    <source>
        <dbReference type="RuleBase" id="RU003423"/>
    </source>
</evidence>
<evidence type="ECO:0000256" key="8">
    <source>
        <dbReference type="SAM" id="MobiDB-lite"/>
    </source>
</evidence>
<organism evidence="11 12">
    <name type="scientific">Parapedobacter deserti</name>
    <dbReference type="NCBI Taxonomy" id="1912957"/>
    <lineage>
        <taxon>Bacteria</taxon>
        <taxon>Pseudomonadati</taxon>
        <taxon>Bacteroidota</taxon>
        <taxon>Sphingobacteriia</taxon>
        <taxon>Sphingobacteriales</taxon>
        <taxon>Sphingobacteriaceae</taxon>
        <taxon>Parapedobacter</taxon>
    </lineage>
</organism>
<evidence type="ECO:0000256" key="5">
    <source>
        <dbReference type="ARBA" id="ARBA00022823"/>
    </source>
</evidence>
<dbReference type="InterPro" id="IPR050743">
    <property type="entry name" value="2-oxoacid_DH_E2_comp"/>
</dbReference>
<feature type="region of interest" description="Disordered" evidence="8">
    <location>
        <begin position="174"/>
        <end position="199"/>
    </location>
</feature>
<dbReference type="PROSITE" id="PS50968">
    <property type="entry name" value="BIOTINYL_LIPOYL"/>
    <property type="match status" value="1"/>
</dbReference>
<gene>
    <name evidence="11" type="ORF">ACFOET_09330</name>
</gene>
<protein>
    <recommendedName>
        <fullName evidence="7">Dihydrolipoamide acetyltransferase component of pyruvate dehydrogenase complex</fullName>
        <ecNumber evidence="7">2.3.1.-</ecNumber>
    </recommendedName>
</protein>
<dbReference type="Pfam" id="PF00364">
    <property type="entry name" value="Biotin_lipoyl"/>
    <property type="match status" value="1"/>
</dbReference>